<name>A0AAE0EC62_9ROSI</name>
<dbReference type="InterPro" id="IPR055411">
    <property type="entry name" value="LRR_FXL15/At3g58940/PEG3-like"/>
</dbReference>
<reference evidence="2" key="1">
    <citation type="journal article" date="2023" name="Plant J.">
        <title>Genome sequences and population genomics provide insights into the demographic history, inbreeding, and mutation load of two 'living fossil' tree species of Dipteronia.</title>
        <authorList>
            <person name="Feng Y."/>
            <person name="Comes H.P."/>
            <person name="Chen J."/>
            <person name="Zhu S."/>
            <person name="Lu R."/>
            <person name="Zhang X."/>
            <person name="Li P."/>
            <person name="Qiu J."/>
            <person name="Olsen K.M."/>
            <person name="Qiu Y."/>
        </authorList>
    </citation>
    <scope>NUCLEOTIDE SEQUENCE</scope>
    <source>
        <strain evidence="2">NBL</strain>
    </source>
</reference>
<comment type="caution">
    <text evidence="2">The sequence shown here is derived from an EMBL/GenBank/DDBJ whole genome shotgun (WGS) entry which is preliminary data.</text>
</comment>
<dbReference type="Pfam" id="PF24758">
    <property type="entry name" value="LRR_At5g56370"/>
    <property type="match status" value="1"/>
</dbReference>
<evidence type="ECO:0000313" key="2">
    <source>
        <dbReference type="EMBL" id="KAK3222669.1"/>
    </source>
</evidence>
<dbReference type="EMBL" id="JANJYJ010000003">
    <property type="protein sequence ID" value="KAK3222669.1"/>
    <property type="molecule type" value="Genomic_DNA"/>
</dbReference>
<sequence length="151" mass="17548">MRCQADIDDWIRIAVNKGIKELILDFSERDPLEPEPVQLNRQYMLPNFLYQNATFIRVLNVSSCRLGFASFASMRSMSLTHVQICWKAMTHMVLICHLLESLGLVKVYLPNNDWRLKKLIVKNCEPLSPRLELSLLILEYISELVKLINSI</sequence>
<dbReference type="Proteomes" id="UP001281410">
    <property type="component" value="Unassembled WGS sequence"/>
</dbReference>
<organism evidence="2 3">
    <name type="scientific">Dipteronia sinensis</name>
    <dbReference type="NCBI Taxonomy" id="43782"/>
    <lineage>
        <taxon>Eukaryota</taxon>
        <taxon>Viridiplantae</taxon>
        <taxon>Streptophyta</taxon>
        <taxon>Embryophyta</taxon>
        <taxon>Tracheophyta</taxon>
        <taxon>Spermatophyta</taxon>
        <taxon>Magnoliopsida</taxon>
        <taxon>eudicotyledons</taxon>
        <taxon>Gunneridae</taxon>
        <taxon>Pentapetalae</taxon>
        <taxon>rosids</taxon>
        <taxon>malvids</taxon>
        <taxon>Sapindales</taxon>
        <taxon>Sapindaceae</taxon>
        <taxon>Hippocastanoideae</taxon>
        <taxon>Acereae</taxon>
        <taxon>Dipteronia</taxon>
    </lineage>
</organism>
<gene>
    <name evidence="2" type="ORF">Dsin_009694</name>
</gene>
<dbReference type="PANTHER" id="PTHR31639:SF256">
    <property type="entry name" value="OS07G0242900 PROTEIN"/>
    <property type="match status" value="1"/>
</dbReference>
<feature type="domain" description="F-box/LRR-repeat protein 15/At3g58940/PEG3-like LRR" evidence="1">
    <location>
        <begin position="7"/>
        <end position="108"/>
    </location>
</feature>
<proteinExistence type="predicted"/>
<evidence type="ECO:0000313" key="3">
    <source>
        <dbReference type="Proteomes" id="UP001281410"/>
    </source>
</evidence>
<dbReference type="PANTHER" id="PTHR31639">
    <property type="entry name" value="F-BOX PROTEIN-LIKE"/>
    <property type="match status" value="1"/>
</dbReference>
<dbReference type="AlphaFoldDB" id="A0AAE0EC62"/>
<evidence type="ECO:0000259" key="1">
    <source>
        <dbReference type="Pfam" id="PF24758"/>
    </source>
</evidence>
<protein>
    <recommendedName>
        <fullName evidence="1">F-box/LRR-repeat protein 15/At3g58940/PEG3-like LRR domain-containing protein</fullName>
    </recommendedName>
</protein>
<keyword evidence="3" id="KW-1185">Reference proteome</keyword>
<accession>A0AAE0EC62</accession>